<comment type="caution">
    <text evidence="4">The sequence shown here is derived from an EMBL/GenBank/DDBJ whole genome shotgun (WGS) entry which is preliminary data.</text>
</comment>
<dbReference type="PANTHER" id="PTHR30005:SF0">
    <property type="entry name" value="RETROGRADE REGULATION PROTEIN 2"/>
    <property type="match status" value="1"/>
</dbReference>
<evidence type="ECO:0000259" key="3">
    <source>
        <dbReference type="Pfam" id="PF21447"/>
    </source>
</evidence>
<protein>
    <submittedName>
        <fullName evidence="4">Ppx/GppA phosphatase</fullName>
    </submittedName>
</protein>
<dbReference type="AlphaFoldDB" id="A0A0L6JJM0"/>
<dbReference type="Gene3D" id="1.10.3210.10">
    <property type="entry name" value="Hypothetical protein af1432"/>
    <property type="match status" value="1"/>
</dbReference>
<dbReference type="InterPro" id="IPR043129">
    <property type="entry name" value="ATPase_NBD"/>
</dbReference>
<dbReference type="PANTHER" id="PTHR30005">
    <property type="entry name" value="EXOPOLYPHOSPHATASE"/>
    <property type="match status" value="1"/>
</dbReference>
<dbReference type="Pfam" id="PF21447">
    <property type="entry name" value="Ppx-GppA_III"/>
    <property type="match status" value="1"/>
</dbReference>
<dbReference type="SUPFAM" id="SSF109604">
    <property type="entry name" value="HD-domain/PDEase-like"/>
    <property type="match status" value="1"/>
</dbReference>
<dbReference type="EMBL" id="LGTC01000001">
    <property type="protein sequence ID" value="KNY25935.1"/>
    <property type="molecule type" value="Genomic_DNA"/>
</dbReference>
<dbReference type="PATRIC" id="fig|398512.5.peg.1238"/>
<dbReference type="CDD" id="cd24006">
    <property type="entry name" value="ASKHA_NBD_PPX_GppA"/>
    <property type="match status" value="1"/>
</dbReference>
<feature type="domain" description="Ppx/GppA phosphatase C-terminal" evidence="3">
    <location>
        <begin position="335"/>
        <end position="490"/>
    </location>
</feature>
<dbReference type="CDD" id="cd00077">
    <property type="entry name" value="HDc"/>
    <property type="match status" value="1"/>
</dbReference>
<proteinExistence type="inferred from homology"/>
<reference evidence="5" key="1">
    <citation type="submission" date="2015-07" db="EMBL/GenBank/DDBJ databases">
        <title>Near-Complete Genome Sequence of the Cellulolytic Bacterium Bacteroides (Pseudobacteroides) cellulosolvens ATCC 35603.</title>
        <authorList>
            <person name="Dassa B."/>
            <person name="Utturkar S.M."/>
            <person name="Klingeman D.M."/>
            <person name="Hurt R.A."/>
            <person name="Keller M."/>
            <person name="Xu J."/>
            <person name="Reddy Y.H.K."/>
            <person name="Borovok I."/>
            <person name="Grinberg I.R."/>
            <person name="Lamed R."/>
            <person name="Zhivin O."/>
            <person name="Bayer E.A."/>
            <person name="Brown S.D."/>
        </authorList>
    </citation>
    <scope>NUCLEOTIDE SEQUENCE [LARGE SCALE GENOMIC DNA]</scope>
    <source>
        <strain evidence="5">DSM 2933</strain>
    </source>
</reference>
<evidence type="ECO:0000313" key="5">
    <source>
        <dbReference type="Proteomes" id="UP000036923"/>
    </source>
</evidence>
<comment type="similarity">
    <text evidence="1">Belongs to the GppA/Ppx family.</text>
</comment>
<feature type="domain" description="Ppx/GppA phosphatase N-terminal" evidence="2">
    <location>
        <begin position="22"/>
        <end position="314"/>
    </location>
</feature>
<dbReference type="InterPro" id="IPR048950">
    <property type="entry name" value="Ppx_GppA_C"/>
</dbReference>
<dbReference type="eggNOG" id="COG0248">
    <property type="taxonomic scope" value="Bacteria"/>
</dbReference>
<dbReference type="OrthoDB" id="9814545at2"/>
<dbReference type="Proteomes" id="UP000036923">
    <property type="component" value="Unassembled WGS sequence"/>
</dbReference>
<dbReference type="GO" id="GO:0016462">
    <property type="term" value="F:pyrophosphatase activity"/>
    <property type="evidence" value="ECO:0007669"/>
    <property type="project" value="TreeGrafter"/>
</dbReference>
<dbReference type="InterPro" id="IPR050273">
    <property type="entry name" value="GppA/Ppx_hydrolase"/>
</dbReference>
<keyword evidence="5" id="KW-1185">Reference proteome</keyword>
<gene>
    <name evidence="4" type="ORF">Bccel_1195</name>
</gene>
<dbReference type="Gene3D" id="3.30.420.40">
    <property type="match status" value="1"/>
</dbReference>
<evidence type="ECO:0000256" key="1">
    <source>
        <dbReference type="ARBA" id="ARBA00007125"/>
    </source>
</evidence>
<dbReference type="Gene3D" id="3.30.420.150">
    <property type="entry name" value="Exopolyphosphatase. Domain 2"/>
    <property type="match status" value="1"/>
</dbReference>
<dbReference type="STRING" id="398512.Bccel_1195"/>
<dbReference type="Pfam" id="PF02541">
    <property type="entry name" value="Ppx-GppA"/>
    <property type="match status" value="1"/>
</dbReference>
<evidence type="ECO:0000259" key="2">
    <source>
        <dbReference type="Pfam" id="PF02541"/>
    </source>
</evidence>
<dbReference type="SUPFAM" id="SSF53067">
    <property type="entry name" value="Actin-like ATPase domain"/>
    <property type="match status" value="2"/>
</dbReference>
<sequence>MVRKIEVVAALDIGSNLIRMSIAQIDANGQIEILEDVEKSTYLGRDSFSYGKIQNETIMELCETLKGYTKLMKDYRIKNYRVVATSAIREAKNRDYLLDQVKLQTGVSIDVINNAKERYYMYKALRDYLLNTKFINKKDSLIVDIRSGGVEVSVYSDNRLKFTEYLKIGSLRLREVLADLQKRSLHFSSVLQEYIKSEVDFLKSIIKGTRIDNFIGIGGELKTILKLCEMENVMEENLPDSIRTIGRDTFERLFDKINHLTTEQIQEKFNLQKNKAEILLPSMVLFRSFLHMTESDGIYAPFLSLRNGILAEIADQWHETPRKKKIIDDIINLVWNIGKKYFVDEHHSAYIEKTALSIFDQTLKLHNLGNRERFCFRVSAILHDIGKYINYNSHEIHSYNIIQYQDIMGFSDRELKLIANVVRYHEEDLPDPDHKQYSELDERDRLTVSKLAAILRLAEALDVSHKQKITAFEIAVNKNELLFKVSSKEDIMLEQWSFSQVAGFFEDVMGVRPKLILKRI</sequence>
<dbReference type="InterPro" id="IPR003607">
    <property type="entry name" value="HD/PDEase_dom"/>
</dbReference>
<organism evidence="4 5">
    <name type="scientific">Pseudobacteroides cellulosolvens ATCC 35603 = DSM 2933</name>
    <dbReference type="NCBI Taxonomy" id="398512"/>
    <lineage>
        <taxon>Bacteria</taxon>
        <taxon>Bacillati</taxon>
        <taxon>Bacillota</taxon>
        <taxon>Clostridia</taxon>
        <taxon>Eubacteriales</taxon>
        <taxon>Oscillospiraceae</taxon>
        <taxon>Pseudobacteroides</taxon>
    </lineage>
</organism>
<name>A0A0L6JJM0_9FIRM</name>
<dbReference type="RefSeq" id="WP_036944185.1">
    <property type="nucleotide sequence ID" value="NZ_JQKC01000026.1"/>
</dbReference>
<evidence type="ECO:0000313" key="4">
    <source>
        <dbReference type="EMBL" id="KNY25935.1"/>
    </source>
</evidence>
<accession>A0A0L6JJM0</accession>
<dbReference type="InterPro" id="IPR003695">
    <property type="entry name" value="Ppx_GppA_N"/>
</dbReference>